<dbReference type="EMBL" id="CDMN01000005">
    <property type="protein sequence ID" value="CRF43615.1"/>
    <property type="molecule type" value="Genomic_DNA"/>
</dbReference>
<reference evidence="1" key="1">
    <citation type="submission" date="2014-12" db="EMBL/GenBank/DDBJ databases">
        <title>Whole genome sequences of four Staphylococcus schleiferi canine isolates.</title>
        <authorList>
            <person name="Misic A.M."/>
            <person name="Cain C."/>
            <person name="Morris D.O."/>
            <person name="Rankin S."/>
            <person name="Beiting D."/>
        </authorList>
    </citation>
    <scope>NUCLEOTIDE SEQUENCE</scope>
    <source>
        <strain evidence="1">ASB11</strain>
        <strain evidence="2">ASB13</strain>
        <strain evidence="3">ASB9</strain>
    </source>
</reference>
<reference evidence="4" key="2">
    <citation type="submission" date="2014-12" db="EMBL/GenBank/DDBJ databases">
        <authorList>
            <person name="Smet A."/>
        </authorList>
    </citation>
    <scope>NUCLEOTIDE SEQUENCE [LARGE SCALE GENOMIC DNA]</scope>
</reference>
<accession>A0A0K2X9J6</accession>
<dbReference type="EMBL" id="CDML01000038">
    <property type="protein sequence ID" value="CRF41364.1"/>
    <property type="molecule type" value="Genomic_DNA"/>
</dbReference>
<evidence type="ECO:0000313" key="2">
    <source>
        <dbReference type="EMBL" id="CRF42019.1"/>
    </source>
</evidence>
<dbReference type="Proteomes" id="UP000038622">
    <property type="component" value="Unassembled WGS sequence"/>
</dbReference>
<dbReference type="AlphaFoldDB" id="A0A0K2X9J6"/>
<evidence type="ECO:0000313" key="1">
    <source>
        <dbReference type="EMBL" id="CRF41364.1"/>
    </source>
</evidence>
<organism evidence="1 4">
    <name type="scientific">Helicobacter ailurogastricus</name>
    <dbReference type="NCBI Taxonomy" id="1578720"/>
    <lineage>
        <taxon>Bacteria</taxon>
        <taxon>Pseudomonadati</taxon>
        <taxon>Campylobacterota</taxon>
        <taxon>Epsilonproteobacteria</taxon>
        <taxon>Campylobacterales</taxon>
        <taxon>Helicobacteraceae</taxon>
        <taxon>Helicobacter</taxon>
    </lineage>
</organism>
<evidence type="ECO:0000313" key="6">
    <source>
        <dbReference type="Proteomes" id="UP000045175"/>
    </source>
</evidence>
<proteinExistence type="predicted"/>
<protein>
    <submittedName>
        <fullName evidence="1">Uncharacterized protein</fullName>
    </submittedName>
</protein>
<evidence type="ECO:0000313" key="5">
    <source>
        <dbReference type="Proteomes" id="UP000041394"/>
    </source>
</evidence>
<keyword evidence="4" id="KW-1185">Reference proteome</keyword>
<dbReference type="EMBL" id="CDMH01000006">
    <property type="protein sequence ID" value="CRF42019.1"/>
    <property type="molecule type" value="Genomic_DNA"/>
</dbReference>
<dbReference type="STRING" id="1578720.HAL011_11580"/>
<reference evidence="5 6" key="3">
    <citation type="submission" date="2014-12" db="EMBL/GenBank/DDBJ databases">
        <authorList>
            <person name="Jaenicke S."/>
        </authorList>
    </citation>
    <scope>NUCLEOTIDE SEQUENCE [LARGE SCALE GENOMIC DNA]</scope>
</reference>
<name>A0A0K2X9J6_9HELI</name>
<dbReference type="Proteomes" id="UP000045175">
    <property type="component" value="Unassembled WGS sequence"/>
</dbReference>
<evidence type="ECO:0000313" key="3">
    <source>
        <dbReference type="EMBL" id="CRF43615.1"/>
    </source>
</evidence>
<gene>
    <name evidence="1" type="ORF">HAL011_11580</name>
    <name evidence="2" type="ORF">HAL013_01680</name>
    <name evidence="3" type="ORF">HAL09_01610</name>
</gene>
<sequence length="69" mass="8063">MIATTHVAMIIHLSKIYGLEISKEIAVKLLKFLGWRLGWTTQSALLWTRYAILTLKMFQKYLEMVKLHA</sequence>
<dbReference type="Proteomes" id="UP000041394">
    <property type="component" value="Unassembled WGS sequence"/>
</dbReference>
<evidence type="ECO:0000313" key="4">
    <source>
        <dbReference type="Proteomes" id="UP000038622"/>
    </source>
</evidence>